<evidence type="ECO:0000313" key="2">
    <source>
        <dbReference type="Proteomes" id="UP000054598"/>
    </source>
</evidence>
<dbReference type="AlphaFoldDB" id="A0A117MHH7"/>
<accession>A0A117MHH7</accession>
<dbReference type="PATRIC" id="fig|2198.3.peg.23"/>
<comment type="caution">
    <text evidence="1">The sequence shown here is derived from an EMBL/GenBank/DDBJ whole genome shotgun (WGS) entry which is preliminary data.</text>
</comment>
<evidence type="ECO:0000313" key="1">
    <source>
        <dbReference type="EMBL" id="KUL04337.1"/>
    </source>
</evidence>
<sequence length="278" mass="30963">MAYVLQDKCFPETGGRETFSLSGKEISTVVQSATGGSGRRVYLDIEFGYIYGTSRGVIMPIEIGAVVHRPEDDSVHYAGEQFRYDIDVEIWKKVTDPCGKTVGVATTVANMGRGEYGMAYDHSFRVSDDEVPAAEETARHAFGDLGTFMEAVIAAGDTPAIVVFAADMEKKAFRAANFSLDGCMLIDLQREIRRRFGMKQVLSLDRLARLIDFSVDGSAVASTHFRYPVPEEYRHLLCVHRGMGDAVRTFLLAREYQERLPDLEARIRTQMDTCESEG</sequence>
<reference evidence="2" key="1">
    <citation type="journal article" date="2015" name="MBio">
        <title>Genome-Resolved Metagenomic Analysis Reveals Roles for Candidate Phyla and Other Microbial Community Members in Biogeochemical Transformations in Oil Reservoirs.</title>
        <authorList>
            <person name="Hu P."/>
            <person name="Tom L."/>
            <person name="Singh A."/>
            <person name="Thomas B.C."/>
            <person name="Baker B.J."/>
            <person name="Piceno Y.M."/>
            <person name="Andersen G.L."/>
            <person name="Banfield J.F."/>
        </authorList>
    </citation>
    <scope>NUCLEOTIDE SEQUENCE [LARGE SCALE GENOMIC DNA]</scope>
</reference>
<dbReference type="Proteomes" id="UP000054598">
    <property type="component" value="Unassembled WGS sequence"/>
</dbReference>
<organism evidence="1 2">
    <name type="scientific">Methanoculleus marisnigri</name>
    <dbReference type="NCBI Taxonomy" id="2198"/>
    <lineage>
        <taxon>Archaea</taxon>
        <taxon>Methanobacteriati</taxon>
        <taxon>Methanobacteriota</taxon>
        <taxon>Stenosarchaea group</taxon>
        <taxon>Methanomicrobia</taxon>
        <taxon>Methanomicrobiales</taxon>
        <taxon>Methanomicrobiaceae</taxon>
        <taxon>Methanoculleus</taxon>
    </lineage>
</organism>
<protein>
    <submittedName>
        <fullName evidence="1">Uncharacterized protein</fullName>
    </submittedName>
</protein>
<proteinExistence type="predicted"/>
<name>A0A117MHH7_9EURY</name>
<dbReference type="EMBL" id="LGHE01000022">
    <property type="protein sequence ID" value="KUL04337.1"/>
    <property type="molecule type" value="Genomic_DNA"/>
</dbReference>
<gene>
    <name evidence="1" type="ORF">XE10_0337</name>
</gene>